<sequence>MVYWIWLTQIKGIGPKRQRRLLEKFNTPENIYKKTLEELLECDGIGYNMAEKIIKERSLKKAEKILNNVKKQNIKLLTLKNPLYPTEAKNIKEMPVLIYYKGNLIENSMGVSIVGSRRCSQYGKKVATDAGDYLARENIWVISGMAKGIDSYAHTSCIKAGGYTIAVLGNGLDICYPQEHIELMKKIIQNGAVISEYPPGTRPDPKHFPRRNLLISGWSYKILVVEAGAKSGALITADYGKKYKRQVLALPDNIYSKESIGSNRLIGNGAKIYLSKEQLLINNRYERESASIDNSSVNHCILNELDDMEKRIIEILIAEGEKTLEQLSFFTGINTMNLVEKLSIMELENKVIIQGSVVKAVCPLETLSKRK</sequence>
<dbReference type="EMBL" id="FUZT01000003">
    <property type="protein sequence ID" value="SKC57367.1"/>
    <property type="molecule type" value="Genomic_DNA"/>
</dbReference>
<dbReference type="Proteomes" id="UP000190285">
    <property type="component" value="Unassembled WGS sequence"/>
</dbReference>
<dbReference type="RefSeq" id="WP_079490599.1">
    <property type="nucleotide sequence ID" value="NZ_FUZT01000003.1"/>
</dbReference>
<dbReference type="OrthoDB" id="9785707at2"/>
<comment type="similarity">
    <text evidence="1">Belongs to the DprA/Smf family.</text>
</comment>
<dbReference type="InterPro" id="IPR003488">
    <property type="entry name" value="DprA"/>
</dbReference>
<dbReference type="GO" id="GO:0006281">
    <property type="term" value="P:DNA repair"/>
    <property type="evidence" value="ECO:0007669"/>
    <property type="project" value="InterPro"/>
</dbReference>
<dbReference type="NCBIfam" id="TIGR00732">
    <property type="entry name" value="dprA"/>
    <property type="match status" value="1"/>
</dbReference>
<feature type="domain" description="Helix-hairpin-helix DNA-binding motif class 1" evidence="2">
    <location>
        <begin position="37"/>
        <end position="56"/>
    </location>
</feature>
<keyword evidence="4" id="KW-1185">Reference proteome</keyword>
<feature type="domain" description="Helix-hairpin-helix DNA-binding motif class 1" evidence="2">
    <location>
        <begin position="5"/>
        <end position="24"/>
    </location>
</feature>
<organism evidence="3 4">
    <name type="scientific">Maledivibacter halophilus</name>
    <dbReference type="NCBI Taxonomy" id="36842"/>
    <lineage>
        <taxon>Bacteria</taxon>
        <taxon>Bacillati</taxon>
        <taxon>Bacillota</taxon>
        <taxon>Clostridia</taxon>
        <taxon>Peptostreptococcales</taxon>
        <taxon>Caminicellaceae</taxon>
        <taxon>Maledivibacter</taxon>
    </lineage>
</organism>
<dbReference type="GO" id="GO:0009294">
    <property type="term" value="P:DNA-mediated transformation"/>
    <property type="evidence" value="ECO:0007669"/>
    <property type="project" value="InterPro"/>
</dbReference>
<evidence type="ECO:0000259" key="2">
    <source>
        <dbReference type="SMART" id="SM00278"/>
    </source>
</evidence>
<dbReference type="GO" id="GO:0003677">
    <property type="term" value="F:DNA binding"/>
    <property type="evidence" value="ECO:0007669"/>
    <property type="project" value="InterPro"/>
</dbReference>
<evidence type="ECO:0000313" key="4">
    <source>
        <dbReference type="Proteomes" id="UP000190285"/>
    </source>
</evidence>
<dbReference type="InterPro" id="IPR003583">
    <property type="entry name" value="Hlx-hairpin-Hlx_DNA-bd_motif"/>
</dbReference>
<reference evidence="3 4" key="1">
    <citation type="submission" date="2017-02" db="EMBL/GenBank/DDBJ databases">
        <authorList>
            <person name="Peterson S.W."/>
        </authorList>
    </citation>
    <scope>NUCLEOTIDE SEQUENCE [LARGE SCALE GENOMIC DNA]</scope>
    <source>
        <strain evidence="3 4">M1</strain>
    </source>
</reference>
<dbReference type="Gene3D" id="3.40.50.450">
    <property type="match status" value="1"/>
</dbReference>
<name>A0A1T5K0S7_9FIRM</name>
<evidence type="ECO:0000313" key="3">
    <source>
        <dbReference type="EMBL" id="SKC57367.1"/>
    </source>
</evidence>
<dbReference type="PANTHER" id="PTHR43022:SF1">
    <property type="entry name" value="PROTEIN SMF"/>
    <property type="match status" value="1"/>
</dbReference>
<dbReference type="SUPFAM" id="SSF47781">
    <property type="entry name" value="RuvA domain 2-like"/>
    <property type="match status" value="1"/>
</dbReference>
<dbReference type="InterPro" id="IPR057666">
    <property type="entry name" value="DrpA_SLOG"/>
</dbReference>
<accession>A0A1T5K0S7</accession>
<dbReference type="Pfam" id="PF14520">
    <property type="entry name" value="HHH_5"/>
    <property type="match status" value="1"/>
</dbReference>
<dbReference type="SUPFAM" id="SSF102405">
    <property type="entry name" value="MCP/YpsA-like"/>
    <property type="match status" value="1"/>
</dbReference>
<dbReference type="Pfam" id="PF02481">
    <property type="entry name" value="DNA_processg_A"/>
    <property type="match status" value="1"/>
</dbReference>
<gene>
    <name evidence="3" type="ORF">SAMN02194393_01535</name>
</gene>
<dbReference type="SMART" id="SM00278">
    <property type="entry name" value="HhH1"/>
    <property type="match status" value="2"/>
</dbReference>
<dbReference type="STRING" id="36842.SAMN02194393_01535"/>
<evidence type="ECO:0000256" key="1">
    <source>
        <dbReference type="ARBA" id="ARBA00006525"/>
    </source>
</evidence>
<proteinExistence type="inferred from homology"/>
<dbReference type="AlphaFoldDB" id="A0A1T5K0S7"/>
<dbReference type="PANTHER" id="PTHR43022">
    <property type="entry name" value="PROTEIN SMF"/>
    <property type="match status" value="1"/>
</dbReference>
<dbReference type="InterPro" id="IPR010994">
    <property type="entry name" value="RuvA_2-like"/>
</dbReference>
<protein>
    <submittedName>
        <fullName evidence="3">DNA processing protein</fullName>
    </submittedName>
</protein>